<feature type="compositionally biased region" description="Basic and acidic residues" evidence="1">
    <location>
        <begin position="111"/>
        <end position="126"/>
    </location>
</feature>
<dbReference type="EMBL" id="FOBB01000004">
    <property type="protein sequence ID" value="SEM40026.1"/>
    <property type="molecule type" value="Genomic_DNA"/>
</dbReference>
<feature type="compositionally biased region" description="Basic and acidic residues" evidence="1">
    <location>
        <begin position="201"/>
        <end position="216"/>
    </location>
</feature>
<accession>A0A1H7Y1F0</accession>
<organism evidence="3 4">
    <name type="scientific">Chitinophaga rupis</name>
    <dbReference type="NCBI Taxonomy" id="573321"/>
    <lineage>
        <taxon>Bacteria</taxon>
        <taxon>Pseudomonadati</taxon>
        <taxon>Bacteroidota</taxon>
        <taxon>Chitinophagia</taxon>
        <taxon>Chitinophagales</taxon>
        <taxon>Chitinophagaceae</taxon>
        <taxon>Chitinophaga</taxon>
    </lineage>
</organism>
<keyword evidence="4" id="KW-1185">Reference proteome</keyword>
<dbReference type="OrthoDB" id="675873at2"/>
<gene>
    <name evidence="3" type="ORF">SAMN04488505_104283</name>
</gene>
<evidence type="ECO:0008006" key="5">
    <source>
        <dbReference type="Google" id="ProtNLM"/>
    </source>
</evidence>
<keyword evidence="2" id="KW-1133">Transmembrane helix</keyword>
<evidence type="ECO:0000313" key="4">
    <source>
        <dbReference type="Proteomes" id="UP000198984"/>
    </source>
</evidence>
<feature type="region of interest" description="Disordered" evidence="1">
    <location>
        <begin position="177"/>
        <end position="226"/>
    </location>
</feature>
<keyword evidence="2" id="KW-0812">Transmembrane</keyword>
<dbReference type="InterPro" id="IPR022134">
    <property type="entry name" value="DUF3667"/>
</dbReference>
<protein>
    <recommendedName>
        <fullName evidence="5">DUF3667 domain-containing protein</fullName>
    </recommendedName>
</protein>
<evidence type="ECO:0000256" key="1">
    <source>
        <dbReference type="SAM" id="MobiDB-lite"/>
    </source>
</evidence>
<keyword evidence="2" id="KW-0472">Membrane</keyword>
<name>A0A1H7Y1F0_9BACT</name>
<feature type="transmembrane region" description="Helical" evidence="2">
    <location>
        <begin position="328"/>
        <end position="345"/>
    </location>
</feature>
<dbReference type="Pfam" id="PF12412">
    <property type="entry name" value="DUF3667"/>
    <property type="match status" value="1"/>
</dbReference>
<feature type="region of interest" description="Disordered" evidence="1">
    <location>
        <begin position="111"/>
        <end position="133"/>
    </location>
</feature>
<sequence>MKTQPLREDKHCLNCGTEVPERYCTHCGQENAVPHESFGHLVKHFVGDVLHYDSQFLQTISYLLFRPGRLTKEYMAGRRVAFVNPIKLYIFVSFVFFLTWAMLSHDSHEKNEKRSAEKEAAAKQHEEDESQKIPSITGILGAVKDSLKNNKELARAVDSLAYRYRYDSARSHNAVAPVAAGSHDTAAARHTAAKAEEDDDLRLTDSEDDPRNKYGNEEAYDSAQAAMPKAQRDGWLKRYFTHKWMRLNPGDDRLQENLSESLKHHFPKMMFVLLPLFALWLKLIYNWKRWYYTDHAIFALHVHCFAYTVLLLAYILEKLTGVDGFIGWSVWLIFGYLVLALRNTYHQSFMRSFGKSLLLLFGYGISFAFVGVFFILIIFAVIL</sequence>
<feature type="transmembrane region" description="Helical" evidence="2">
    <location>
        <begin position="297"/>
        <end position="316"/>
    </location>
</feature>
<dbReference type="AlphaFoldDB" id="A0A1H7Y1F0"/>
<evidence type="ECO:0000313" key="3">
    <source>
        <dbReference type="EMBL" id="SEM40026.1"/>
    </source>
</evidence>
<feature type="transmembrane region" description="Helical" evidence="2">
    <location>
        <begin position="357"/>
        <end position="382"/>
    </location>
</feature>
<dbReference type="STRING" id="573321.SAMN04488505_104283"/>
<feature type="transmembrane region" description="Helical" evidence="2">
    <location>
        <begin position="266"/>
        <end position="285"/>
    </location>
</feature>
<feature type="transmembrane region" description="Helical" evidence="2">
    <location>
        <begin position="86"/>
        <end position="103"/>
    </location>
</feature>
<proteinExistence type="predicted"/>
<dbReference type="RefSeq" id="WP_089915068.1">
    <property type="nucleotide sequence ID" value="NZ_FOBB01000004.1"/>
</dbReference>
<dbReference type="Proteomes" id="UP000198984">
    <property type="component" value="Unassembled WGS sequence"/>
</dbReference>
<reference evidence="3 4" key="1">
    <citation type="submission" date="2016-10" db="EMBL/GenBank/DDBJ databases">
        <authorList>
            <person name="de Groot N.N."/>
        </authorList>
    </citation>
    <scope>NUCLEOTIDE SEQUENCE [LARGE SCALE GENOMIC DNA]</scope>
    <source>
        <strain evidence="3 4">DSM 21039</strain>
    </source>
</reference>
<evidence type="ECO:0000256" key="2">
    <source>
        <dbReference type="SAM" id="Phobius"/>
    </source>
</evidence>